<dbReference type="PANTHER" id="PTHR35176:SF6">
    <property type="entry name" value="HEME OXYGENASE HI_0854-RELATED"/>
    <property type="match status" value="1"/>
</dbReference>
<dbReference type="Pfam" id="PF01243">
    <property type="entry name" value="PNPOx_N"/>
    <property type="match status" value="1"/>
</dbReference>
<organism evidence="3 4">
    <name type="scientific">Streptomyces shenzhenensis</name>
    <dbReference type="NCBI Taxonomy" id="943815"/>
    <lineage>
        <taxon>Bacteria</taxon>
        <taxon>Bacillati</taxon>
        <taxon>Actinomycetota</taxon>
        <taxon>Actinomycetes</taxon>
        <taxon>Kitasatosporales</taxon>
        <taxon>Streptomycetaceae</taxon>
        <taxon>Streptomyces</taxon>
    </lineage>
</organism>
<dbReference type="EMBL" id="PENI01000014">
    <property type="protein sequence ID" value="RMB83778.1"/>
    <property type="molecule type" value="Genomic_DNA"/>
</dbReference>
<evidence type="ECO:0000313" key="4">
    <source>
        <dbReference type="Proteomes" id="UP000270471"/>
    </source>
</evidence>
<dbReference type="InterPro" id="IPR012349">
    <property type="entry name" value="Split_barrel_FMN-bd"/>
</dbReference>
<accession>A0A3M0I635</accession>
<comment type="caution">
    <text evidence="3">The sequence shown here is derived from an EMBL/GenBank/DDBJ whole genome shotgun (WGS) entry which is preliminary data.</text>
</comment>
<feature type="domain" description="Pyridoxamine 5'-phosphate oxidase N-terminal" evidence="2">
    <location>
        <begin position="3"/>
        <end position="134"/>
    </location>
</feature>
<evidence type="ECO:0000259" key="2">
    <source>
        <dbReference type="Pfam" id="PF01243"/>
    </source>
</evidence>
<dbReference type="GO" id="GO:0005829">
    <property type="term" value="C:cytosol"/>
    <property type="evidence" value="ECO:0007669"/>
    <property type="project" value="TreeGrafter"/>
</dbReference>
<protein>
    <submittedName>
        <fullName evidence="3">Pyridoxamine 5-phosphate oxidase</fullName>
    </submittedName>
</protein>
<dbReference type="PANTHER" id="PTHR35176">
    <property type="entry name" value="HEME OXYGENASE HI_0854-RELATED"/>
    <property type="match status" value="1"/>
</dbReference>
<evidence type="ECO:0000256" key="1">
    <source>
        <dbReference type="ARBA" id="ARBA00023002"/>
    </source>
</evidence>
<dbReference type="AlphaFoldDB" id="A0A3M0I635"/>
<dbReference type="OrthoDB" id="2664130at2"/>
<dbReference type="Gene3D" id="2.30.110.10">
    <property type="entry name" value="Electron Transport, Fmn-binding Protein, Chain A"/>
    <property type="match status" value="1"/>
</dbReference>
<dbReference type="InterPro" id="IPR011576">
    <property type="entry name" value="Pyridox_Oxase_N"/>
</dbReference>
<sequence>MTPDEVDAFLAAERVCRVATISAGGHPHVVPLWFVWDGSALWLNSVFRSQRWADLQRDPRVSVVVDAGEEFHELRGVELSGEVEVASEVPRTSEPRPELAGVERRYAEKYSGTPDFVADGRHAWLRMSPTRLVSWDFRKNPALKPRRSG</sequence>
<dbReference type="InterPro" id="IPR052019">
    <property type="entry name" value="F420H2_bilvrd_red/Heme_oxyg"/>
</dbReference>
<gene>
    <name evidence="3" type="ORF">CTZ28_21915</name>
</gene>
<keyword evidence="4" id="KW-1185">Reference proteome</keyword>
<evidence type="ECO:0000313" key="3">
    <source>
        <dbReference type="EMBL" id="RMB83778.1"/>
    </source>
</evidence>
<name>A0A3M0I635_9ACTN</name>
<reference evidence="3 4" key="1">
    <citation type="submission" date="2017-11" db="EMBL/GenBank/DDBJ databases">
        <title>Draft genome of actinobacteria isolated from guarana (Paullinia cupana (Mart.) Ducke.</title>
        <authorList>
            <person name="Siqueira K.A."/>
            <person name="Liotti R.G."/>
            <person name="Mendes T.A.O."/>
            <person name="Soares M.A."/>
        </authorList>
    </citation>
    <scope>NUCLEOTIDE SEQUENCE [LARGE SCALE GENOMIC DNA]</scope>
    <source>
        <strain evidence="3 4">193</strain>
    </source>
</reference>
<dbReference type="SUPFAM" id="SSF50475">
    <property type="entry name" value="FMN-binding split barrel"/>
    <property type="match status" value="1"/>
</dbReference>
<keyword evidence="1" id="KW-0560">Oxidoreductase</keyword>
<proteinExistence type="predicted"/>
<dbReference type="GO" id="GO:0070967">
    <property type="term" value="F:coenzyme F420 binding"/>
    <property type="evidence" value="ECO:0007669"/>
    <property type="project" value="TreeGrafter"/>
</dbReference>
<dbReference type="RefSeq" id="WP_121891404.1">
    <property type="nucleotide sequence ID" value="NZ_JBEXWZ010000094.1"/>
</dbReference>
<dbReference type="Proteomes" id="UP000270471">
    <property type="component" value="Unassembled WGS sequence"/>
</dbReference>
<dbReference type="GO" id="GO:0016627">
    <property type="term" value="F:oxidoreductase activity, acting on the CH-CH group of donors"/>
    <property type="evidence" value="ECO:0007669"/>
    <property type="project" value="TreeGrafter"/>
</dbReference>